<evidence type="ECO:0000256" key="1">
    <source>
        <dbReference type="SAM" id="MobiDB-lite"/>
    </source>
</evidence>
<reference evidence="2" key="1">
    <citation type="submission" date="2018-06" db="EMBL/GenBank/DDBJ databases">
        <authorList>
            <person name="Zhirakovskaya E."/>
        </authorList>
    </citation>
    <scope>NUCLEOTIDE SEQUENCE</scope>
</reference>
<gene>
    <name evidence="2" type="ORF">MNBD_GAMMA23-862</name>
</gene>
<protein>
    <recommendedName>
        <fullName evidence="3">Low-complexity protein</fullName>
    </recommendedName>
</protein>
<evidence type="ECO:0000313" key="2">
    <source>
        <dbReference type="EMBL" id="VAW92030.1"/>
    </source>
</evidence>
<dbReference type="EMBL" id="UOFT01000022">
    <property type="protein sequence ID" value="VAW92030.1"/>
    <property type="molecule type" value="Genomic_DNA"/>
</dbReference>
<accession>A0A3B0ZS34</accession>
<feature type="compositionally biased region" description="Basic and acidic residues" evidence="1">
    <location>
        <begin position="60"/>
        <end position="73"/>
    </location>
</feature>
<organism evidence="2">
    <name type="scientific">hydrothermal vent metagenome</name>
    <dbReference type="NCBI Taxonomy" id="652676"/>
    <lineage>
        <taxon>unclassified sequences</taxon>
        <taxon>metagenomes</taxon>
        <taxon>ecological metagenomes</taxon>
    </lineage>
</organism>
<proteinExistence type="predicted"/>
<feature type="compositionally biased region" description="Basic and acidic residues" evidence="1">
    <location>
        <begin position="103"/>
        <end position="123"/>
    </location>
</feature>
<dbReference type="AlphaFoldDB" id="A0A3B0ZS34"/>
<feature type="region of interest" description="Disordered" evidence="1">
    <location>
        <begin position="60"/>
        <end position="129"/>
    </location>
</feature>
<name>A0A3B0ZS34_9ZZZZ</name>
<sequence length="129" mass="13153">MSNKTIKPISIVLGAIFATTLAASNIANASETGANPFAMTNLEGGYQVAKDGKCGGNMSDSKKMDGKCGEGKAMKKKDGKCGEGKCGGNKASKKKDAKCGAGMKKDKAKMGGKCGSDHKKMNEGKCGGH</sequence>
<evidence type="ECO:0008006" key="3">
    <source>
        <dbReference type="Google" id="ProtNLM"/>
    </source>
</evidence>